<dbReference type="RefSeq" id="XP_007708608.1">
    <property type="nucleotide sequence ID" value="XM_007710418.1"/>
</dbReference>
<feature type="region of interest" description="Disordered" evidence="1">
    <location>
        <begin position="31"/>
        <end position="55"/>
    </location>
</feature>
<dbReference type="Proteomes" id="UP000053841">
    <property type="component" value="Unassembled WGS sequence"/>
</dbReference>
<protein>
    <submittedName>
        <fullName evidence="2">Uncharacterized protein</fullName>
    </submittedName>
</protein>
<evidence type="ECO:0000256" key="1">
    <source>
        <dbReference type="SAM" id="MobiDB-lite"/>
    </source>
</evidence>
<dbReference type="EMBL" id="KI964554">
    <property type="protein sequence ID" value="EUC37185.1"/>
    <property type="molecule type" value="Genomic_DNA"/>
</dbReference>
<dbReference type="KEGG" id="bze:COCCADRAFT_86328"/>
<dbReference type="HOGENOM" id="CLU_2775754_0_0_1"/>
<reference evidence="2 3" key="1">
    <citation type="journal article" date="2013" name="PLoS Genet.">
        <title>Comparative genome structure, secondary metabolite, and effector coding capacity across Cochliobolus pathogens.</title>
        <authorList>
            <person name="Condon B.J."/>
            <person name="Leng Y."/>
            <person name="Wu D."/>
            <person name="Bushley K.E."/>
            <person name="Ohm R.A."/>
            <person name="Otillar R."/>
            <person name="Martin J."/>
            <person name="Schackwitz W."/>
            <person name="Grimwood J."/>
            <person name="MohdZainudin N."/>
            <person name="Xue C."/>
            <person name="Wang R."/>
            <person name="Manning V.A."/>
            <person name="Dhillon B."/>
            <person name="Tu Z.J."/>
            <person name="Steffenson B.J."/>
            <person name="Salamov A."/>
            <person name="Sun H."/>
            <person name="Lowry S."/>
            <person name="LaButti K."/>
            <person name="Han J."/>
            <person name="Copeland A."/>
            <person name="Lindquist E."/>
            <person name="Barry K."/>
            <person name="Schmutz J."/>
            <person name="Baker S.E."/>
            <person name="Ciuffetti L.M."/>
            <person name="Grigoriev I.V."/>
            <person name="Zhong S."/>
            <person name="Turgeon B.G."/>
        </authorList>
    </citation>
    <scope>NUCLEOTIDE SEQUENCE [LARGE SCALE GENOMIC DNA]</scope>
    <source>
        <strain evidence="2 3">26-R-13</strain>
    </source>
</reference>
<proteinExistence type="predicted"/>
<evidence type="ECO:0000313" key="3">
    <source>
        <dbReference type="Proteomes" id="UP000053841"/>
    </source>
</evidence>
<feature type="compositionally biased region" description="Basic residues" evidence="1">
    <location>
        <begin position="34"/>
        <end position="52"/>
    </location>
</feature>
<dbReference type="AlphaFoldDB" id="W6YI62"/>
<accession>W6YI62</accession>
<evidence type="ECO:0000313" key="2">
    <source>
        <dbReference type="EMBL" id="EUC37185.1"/>
    </source>
</evidence>
<organism evidence="2 3">
    <name type="scientific">Cochliobolus carbonum (strain 26-R-13)</name>
    <name type="common">Maize leaf spot fungus</name>
    <name type="synonym">Bipolaris zeicola</name>
    <dbReference type="NCBI Taxonomy" id="930089"/>
    <lineage>
        <taxon>Eukaryota</taxon>
        <taxon>Fungi</taxon>
        <taxon>Dikarya</taxon>
        <taxon>Ascomycota</taxon>
        <taxon>Pezizomycotina</taxon>
        <taxon>Dothideomycetes</taxon>
        <taxon>Pleosporomycetidae</taxon>
        <taxon>Pleosporales</taxon>
        <taxon>Pleosporineae</taxon>
        <taxon>Pleosporaceae</taxon>
        <taxon>Bipolaris</taxon>
    </lineage>
</organism>
<dbReference type="OrthoDB" id="10389297at2759"/>
<sequence length="77" mass="9313">MEATKSNPVLDLMPRAWQFAFIDLQLYRQEKSRGNRMRQRRRNPKIRHKSSHKALYQESSISSDYAWKEDTVSKIDW</sequence>
<keyword evidence="3" id="KW-1185">Reference proteome</keyword>
<gene>
    <name evidence="2" type="ORF">COCCADRAFT_86328</name>
</gene>
<dbReference type="GeneID" id="19152127"/>
<name>W6YI62_COCC2</name>